<evidence type="ECO:0000256" key="4">
    <source>
        <dbReference type="ARBA" id="ARBA00022490"/>
    </source>
</evidence>
<dbReference type="SUPFAM" id="SSF53244">
    <property type="entry name" value="MurD-like peptide ligases, peptide-binding domain"/>
    <property type="match status" value="1"/>
</dbReference>
<sequence>MIVSPPERTVPAEKLGRVHFVGIGGAGMSGIARILLARGVPVSGSDAKDSGGLAGLRALGAEVHVGHDAANVGLAETVVVSTAIRENNPEVVEARARGVQILPRAAALASVMAGRRAIAVAGTHGKTTTTSMTTVALQHCGADPSFAIGGNLNESGANAHDGSGDIFVAEADESDASFLAYDPEVAIVTNVEADHLDFYGTAEAYVAAFDAFVDCVTGFLVVCADDPGSRALGERAAARGVVVHTFGESRGSDVRVTALDIAGPGASFELVARGRRQERIQLQLPGRHNALNAAGAFTAALGMGFAAGDVLDGLAGYTGTRRRFELKGVAGGVRVYDEYSHHPTEVAAALAAARGVAGPGRVIVVFQPHLFSRTRIFAEEFGVALGAADEVIVMDVYAAREDPEPGVTGALVAANVPLPPSQVVFEQSWSAVPELAASRAEPGDILLTVGAGDVTLIGPEVLDVLAARSR</sequence>
<dbReference type="Gene3D" id="3.40.1190.10">
    <property type="entry name" value="Mur-like, catalytic domain"/>
    <property type="match status" value="1"/>
</dbReference>
<evidence type="ECO:0000313" key="18">
    <source>
        <dbReference type="EMBL" id="MBB5789738.1"/>
    </source>
</evidence>
<dbReference type="GO" id="GO:0005737">
    <property type="term" value="C:cytoplasm"/>
    <property type="evidence" value="ECO:0007669"/>
    <property type="project" value="UniProtKB-SubCell"/>
</dbReference>
<comment type="pathway">
    <text evidence="2 14">Cell wall biogenesis; peptidoglycan biosynthesis.</text>
</comment>
<dbReference type="HAMAP" id="MF_00046">
    <property type="entry name" value="MurC"/>
    <property type="match status" value="1"/>
</dbReference>
<dbReference type="InterPro" id="IPR050061">
    <property type="entry name" value="MurCDEF_pg_biosynth"/>
</dbReference>
<dbReference type="NCBIfam" id="TIGR01082">
    <property type="entry name" value="murC"/>
    <property type="match status" value="1"/>
</dbReference>
<evidence type="ECO:0000256" key="3">
    <source>
        <dbReference type="ARBA" id="ARBA00012211"/>
    </source>
</evidence>
<keyword evidence="8 14" id="KW-0067">ATP-binding</keyword>
<evidence type="ECO:0000256" key="11">
    <source>
        <dbReference type="ARBA" id="ARBA00023306"/>
    </source>
</evidence>
<evidence type="ECO:0000259" key="15">
    <source>
        <dbReference type="Pfam" id="PF01225"/>
    </source>
</evidence>
<keyword evidence="12 14" id="KW-0961">Cell wall biogenesis/degradation</keyword>
<dbReference type="InterPro" id="IPR000713">
    <property type="entry name" value="Mur_ligase_N"/>
</dbReference>
<dbReference type="GO" id="GO:0005524">
    <property type="term" value="F:ATP binding"/>
    <property type="evidence" value="ECO:0007669"/>
    <property type="project" value="UniProtKB-UniRule"/>
</dbReference>
<evidence type="ECO:0000256" key="10">
    <source>
        <dbReference type="ARBA" id="ARBA00022984"/>
    </source>
</evidence>
<dbReference type="Gene3D" id="3.40.50.720">
    <property type="entry name" value="NAD(P)-binding Rossmann-like Domain"/>
    <property type="match status" value="1"/>
</dbReference>
<comment type="catalytic activity">
    <reaction evidence="13 14">
        <text>UDP-N-acetyl-alpha-D-muramate + L-alanine + ATP = UDP-N-acetyl-alpha-D-muramoyl-L-alanine + ADP + phosphate + H(+)</text>
        <dbReference type="Rhea" id="RHEA:23372"/>
        <dbReference type="ChEBI" id="CHEBI:15378"/>
        <dbReference type="ChEBI" id="CHEBI:30616"/>
        <dbReference type="ChEBI" id="CHEBI:43474"/>
        <dbReference type="ChEBI" id="CHEBI:57972"/>
        <dbReference type="ChEBI" id="CHEBI:70757"/>
        <dbReference type="ChEBI" id="CHEBI:83898"/>
        <dbReference type="ChEBI" id="CHEBI:456216"/>
        <dbReference type="EC" id="6.3.2.8"/>
    </reaction>
</comment>
<evidence type="ECO:0000256" key="6">
    <source>
        <dbReference type="ARBA" id="ARBA00022618"/>
    </source>
</evidence>
<keyword evidence="10 14" id="KW-0573">Peptidoglycan synthesis</keyword>
<dbReference type="RefSeq" id="WP_184825307.1">
    <property type="nucleotide sequence ID" value="NZ_JACHMM010000001.1"/>
</dbReference>
<feature type="domain" description="Mur ligase N-terminal catalytic" evidence="15">
    <location>
        <begin position="18"/>
        <end position="115"/>
    </location>
</feature>
<evidence type="ECO:0000256" key="9">
    <source>
        <dbReference type="ARBA" id="ARBA00022960"/>
    </source>
</evidence>
<accession>A0A7W9GTH5</accession>
<feature type="domain" description="Mur ligase central" evidence="17">
    <location>
        <begin position="120"/>
        <end position="300"/>
    </location>
</feature>
<evidence type="ECO:0000256" key="2">
    <source>
        <dbReference type="ARBA" id="ARBA00004752"/>
    </source>
</evidence>
<comment type="caution">
    <text evidence="18">The sequence shown here is derived from an EMBL/GenBank/DDBJ whole genome shotgun (WGS) entry which is preliminary data.</text>
</comment>
<reference evidence="18 19" key="1">
    <citation type="submission" date="2020-08" db="EMBL/GenBank/DDBJ databases">
        <title>Sequencing the genomes of 1000 actinobacteria strains.</title>
        <authorList>
            <person name="Klenk H.-P."/>
        </authorList>
    </citation>
    <scope>NUCLEOTIDE SEQUENCE [LARGE SCALE GENOMIC DNA]</scope>
    <source>
        <strain evidence="18 19">DSM 102122</strain>
    </source>
</reference>
<dbReference type="EMBL" id="JACHMM010000001">
    <property type="protein sequence ID" value="MBB5789738.1"/>
    <property type="molecule type" value="Genomic_DNA"/>
</dbReference>
<feature type="binding site" evidence="14">
    <location>
        <begin position="122"/>
        <end position="128"/>
    </location>
    <ligand>
        <name>ATP</name>
        <dbReference type="ChEBI" id="CHEBI:30616"/>
    </ligand>
</feature>
<dbReference type="SUPFAM" id="SSF51984">
    <property type="entry name" value="MurCD N-terminal domain"/>
    <property type="match status" value="1"/>
</dbReference>
<dbReference type="GO" id="GO:0071555">
    <property type="term" value="P:cell wall organization"/>
    <property type="evidence" value="ECO:0007669"/>
    <property type="project" value="UniProtKB-KW"/>
</dbReference>
<dbReference type="PANTHER" id="PTHR43445">
    <property type="entry name" value="UDP-N-ACETYLMURAMATE--L-ALANINE LIGASE-RELATED"/>
    <property type="match status" value="1"/>
</dbReference>
<keyword evidence="9 14" id="KW-0133">Cell shape</keyword>
<dbReference type="InterPro" id="IPR005758">
    <property type="entry name" value="UDP-N-AcMur_Ala_ligase_MurC"/>
</dbReference>
<keyword evidence="4 14" id="KW-0963">Cytoplasm</keyword>
<dbReference type="GO" id="GO:0009252">
    <property type="term" value="P:peptidoglycan biosynthetic process"/>
    <property type="evidence" value="ECO:0007669"/>
    <property type="project" value="UniProtKB-UniRule"/>
</dbReference>
<dbReference type="Gene3D" id="3.90.190.20">
    <property type="entry name" value="Mur ligase, C-terminal domain"/>
    <property type="match status" value="1"/>
</dbReference>
<keyword evidence="11 14" id="KW-0131">Cell cycle</keyword>
<organism evidence="18 19">
    <name type="scientific">Jiangella mangrovi</name>
    <dbReference type="NCBI Taxonomy" id="1524084"/>
    <lineage>
        <taxon>Bacteria</taxon>
        <taxon>Bacillati</taxon>
        <taxon>Actinomycetota</taxon>
        <taxon>Actinomycetes</taxon>
        <taxon>Jiangellales</taxon>
        <taxon>Jiangellaceae</taxon>
        <taxon>Jiangella</taxon>
    </lineage>
</organism>
<dbReference type="InterPro" id="IPR004101">
    <property type="entry name" value="Mur_ligase_C"/>
</dbReference>
<dbReference type="InterPro" id="IPR013221">
    <property type="entry name" value="Mur_ligase_cen"/>
</dbReference>
<dbReference type="GO" id="GO:0051301">
    <property type="term" value="P:cell division"/>
    <property type="evidence" value="ECO:0007669"/>
    <property type="project" value="UniProtKB-KW"/>
</dbReference>
<dbReference type="GO" id="GO:0008763">
    <property type="term" value="F:UDP-N-acetylmuramate-L-alanine ligase activity"/>
    <property type="evidence" value="ECO:0007669"/>
    <property type="project" value="UniProtKB-UniRule"/>
</dbReference>
<dbReference type="Pfam" id="PF02875">
    <property type="entry name" value="Mur_ligase_C"/>
    <property type="match status" value="1"/>
</dbReference>
<evidence type="ECO:0000259" key="17">
    <source>
        <dbReference type="Pfam" id="PF08245"/>
    </source>
</evidence>
<keyword evidence="6 14" id="KW-0132">Cell division</keyword>
<comment type="function">
    <text evidence="14">Cell wall formation.</text>
</comment>
<dbReference type="EC" id="6.3.2.8" evidence="3 14"/>
<keyword evidence="7 14" id="KW-0547">Nucleotide-binding</keyword>
<dbReference type="Pfam" id="PF01225">
    <property type="entry name" value="Mur_ligase"/>
    <property type="match status" value="1"/>
</dbReference>
<dbReference type="UniPathway" id="UPA00219"/>
<keyword evidence="19" id="KW-1185">Reference proteome</keyword>
<evidence type="ECO:0000256" key="12">
    <source>
        <dbReference type="ARBA" id="ARBA00023316"/>
    </source>
</evidence>
<evidence type="ECO:0000256" key="5">
    <source>
        <dbReference type="ARBA" id="ARBA00022598"/>
    </source>
</evidence>
<dbReference type="PANTHER" id="PTHR43445:SF3">
    <property type="entry name" value="UDP-N-ACETYLMURAMATE--L-ALANINE LIGASE"/>
    <property type="match status" value="1"/>
</dbReference>
<evidence type="ECO:0000313" key="19">
    <source>
        <dbReference type="Proteomes" id="UP000542813"/>
    </source>
</evidence>
<feature type="domain" description="Mur ligase C-terminal" evidence="16">
    <location>
        <begin position="322"/>
        <end position="452"/>
    </location>
</feature>
<evidence type="ECO:0000259" key="16">
    <source>
        <dbReference type="Pfam" id="PF02875"/>
    </source>
</evidence>
<keyword evidence="5 14" id="KW-0436">Ligase</keyword>
<evidence type="ECO:0000256" key="1">
    <source>
        <dbReference type="ARBA" id="ARBA00004496"/>
    </source>
</evidence>
<comment type="similarity">
    <text evidence="14">Belongs to the MurCDEF family.</text>
</comment>
<gene>
    <name evidence="14" type="primary">murC</name>
    <name evidence="18" type="ORF">HD601_004313</name>
</gene>
<comment type="subcellular location">
    <subcellularLocation>
        <location evidence="1 14">Cytoplasm</location>
    </subcellularLocation>
</comment>
<dbReference type="GO" id="GO:0008360">
    <property type="term" value="P:regulation of cell shape"/>
    <property type="evidence" value="ECO:0007669"/>
    <property type="project" value="UniProtKB-KW"/>
</dbReference>
<dbReference type="InterPro" id="IPR036565">
    <property type="entry name" value="Mur-like_cat_sf"/>
</dbReference>
<dbReference type="Proteomes" id="UP000542813">
    <property type="component" value="Unassembled WGS sequence"/>
</dbReference>
<evidence type="ECO:0000256" key="13">
    <source>
        <dbReference type="ARBA" id="ARBA00047833"/>
    </source>
</evidence>
<evidence type="ECO:0000256" key="8">
    <source>
        <dbReference type="ARBA" id="ARBA00022840"/>
    </source>
</evidence>
<evidence type="ECO:0000256" key="14">
    <source>
        <dbReference type="HAMAP-Rule" id="MF_00046"/>
    </source>
</evidence>
<protein>
    <recommendedName>
        <fullName evidence="3 14">UDP-N-acetylmuramate--L-alanine ligase</fullName>
        <ecNumber evidence="3 14">6.3.2.8</ecNumber>
    </recommendedName>
    <alternativeName>
        <fullName evidence="14">UDP-N-acetylmuramoyl-L-alanine synthetase</fullName>
    </alternativeName>
</protein>
<evidence type="ECO:0000256" key="7">
    <source>
        <dbReference type="ARBA" id="ARBA00022741"/>
    </source>
</evidence>
<proteinExistence type="inferred from homology"/>
<dbReference type="AlphaFoldDB" id="A0A7W9GTH5"/>
<dbReference type="InterPro" id="IPR036615">
    <property type="entry name" value="Mur_ligase_C_dom_sf"/>
</dbReference>
<name>A0A7W9GTH5_9ACTN</name>
<dbReference type="Pfam" id="PF08245">
    <property type="entry name" value="Mur_ligase_M"/>
    <property type="match status" value="1"/>
</dbReference>
<dbReference type="SUPFAM" id="SSF53623">
    <property type="entry name" value="MurD-like peptide ligases, catalytic domain"/>
    <property type="match status" value="1"/>
</dbReference>